<evidence type="ECO:0000256" key="3">
    <source>
        <dbReference type="ARBA" id="ARBA00022839"/>
    </source>
</evidence>
<reference evidence="6" key="1">
    <citation type="journal article" date="2019" name="Int. J. Syst. Evol. Microbiol.">
        <title>The Global Catalogue of Microorganisms (GCM) 10K type strain sequencing project: providing services to taxonomists for standard genome sequencing and annotation.</title>
        <authorList>
            <consortium name="The Broad Institute Genomics Platform"/>
            <consortium name="The Broad Institute Genome Sequencing Center for Infectious Disease"/>
            <person name="Wu L."/>
            <person name="Ma J."/>
        </authorList>
    </citation>
    <scope>NUCLEOTIDE SEQUENCE [LARGE SCALE GENOMIC DNA]</scope>
    <source>
        <strain evidence="6">KCTC 52168</strain>
    </source>
</reference>
<evidence type="ECO:0000313" key="6">
    <source>
        <dbReference type="Proteomes" id="UP001595556"/>
    </source>
</evidence>
<dbReference type="EMBL" id="JBHRTI010000003">
    <property type="protein sequence ID" value="MFC3146913.1"/>
    <property type="molecule type" value="Genomic_DNA"/>
</dbReference>
<dbReference type="InterPro" id="IPR013520">
    <property type="entry name" value="Ribonucl_H"/>
</dbReference>
<organism evidence="5 6">
    <name type="scientific">Piscinibacterium candidicorallinum</name>
    <dbReference type="NCBI Taxonomy" id="1793872"/>
    <lineage>
        <taxon>Bacteria</taxon>
        <taxon>Pseudomonadati</taxon>
        <taxon>Pseudomonadota</taxon>
        <taxon>Betaproteobacteria</taxon>
        <taxon>Burkholderiales</taxon>
        <taxon>Piscinibacterium</taxon>
    </lineage>
</organism>
<evidence type="ECO:0000256" key="1">
    <source>
        <dbReference type="ARBA" id="ARBA00022722"/>
    </source>
</evidence>
<dbReference type="SUPFAM" id="SSF53098">
    <property type="entry name" value="Ribonuclease H-like"/>
    <property type="match status" value="1"/>
</dbReference>
<comment type="caution">
    <text evidence="5">The sequence shown here is derived from an EMBL/GenBank/DDBJ whole genome shotgun (WGS) entry which is preliminary data.</text>
</comment>
<evidence type="ECO:0000313" key="5">
    <source>
        <dbReference type="EMBL" id="MFC3146913.1"/>
    </source>
</evidence>
<dbReference type="Proteomes" id="UP001595556">
    <property type="component" value="Unassembled WGS sequence"/>
</dbReference>
<dbReference type="RefSeq" id="WP_377301504.1">
    <property type="nucleotide sequence ID" value="NZ_CP180191.1"/>
</dbReference>
<dbReference type="PANTHER" id="PTHR30231">
    <property type="entry name" value="DNA POLYMERASE III SUBUNIT EPSILON"/>
    <property type="match status" value="1"/>
</dbReference>
<keyword evidence="6" id="KW-1185">Reference proteome</keyword>
<protein>
    <submittedName>
        <fullName evidence="5">PolC-type DNA polymerase III</fullName>
    </submittedName>
</protein>
<keyword evidence="3" id="KW-0269">Exonuclease</keyword>
<accession>A0ABV7GZ21</accession>
<dbReference type="PANTHER" id="PTHR30231:SF4">
    <property type="entry name" value="PROTEIN NEN2"/>
    <property type="match status" value="1"/>
</dbReference>
<sequence length="213" mass="22651">MFDWLLNRAGSNAATEAQRWVVLDVETTGLDSGRDSLLSIGAVALIDGRIDLADSFEIHVRPPSVSSKDNVLVHGIGHGTQQRAADPKEALPRFLDYIGTAPLVAYHAAFDQAFLARAIKVQVGLPFSNPWVDLAELAPAALPKVAGEVGGKALDHWLSYFGIPVAGRHTAAGDALATAMLLQRVLHELPAAQRQNVRRLQALAGAGKWLGAG</sequence>
<name>A0ABV7GZ21_9BURK</name>
<dbReference type="CDD" id="cd06127">
    <property type="entry name" value="DEDDh"/>
    <property type="match status" value="1"/>
</dbReference>
<dbReference type="InterPro" id="IPR036397">
    <property type="entry name" value="RNaseH_sf"/>
</dbReference>
<dbReference type="Pfam" id="PF00929">
    <property type="entry name" value="RNase_T"/>
    <property type="match status" value="1"/>
</dbReference>
<dbReference type="Gene3D" id="3.30.420.10">
    <property type="entry name" value="Ribonuclease H-like superfamily/Ribonuclease H"/>
    <property type="match status" value="1"/>
</dbReference>
<feature type="domain" description="Exonuclease" evidence="4">
    <location>
        <begin position="19"/>
        <end position="191"/>
    </location>
</feature>
<evidence type="ECO:0000259" key="4">
    <source>
        <dbReference type="SMART" id="SM00479"/>
    </source>
</evidence>
<keyword evidence="1" id="KW-0540">Nuclease</keyword>
<dbReference type="SMART" id="SM00479">
    <property type="entry name" value="EXOIII"/>
    <property type="match status" value="1"/>
</dbReference>
<gene>
    <name evidence="5" type="ORF">ACFOEN_04560</name>
</gene>
<keyword evidence="2" id="KW-0378">Hydrolase</keyword>
<evidence type="ECO:0000256" key="2">
    <source>
        <dbReference type="ARBA" id="ARBA00022801"/>
    </source>
</evidence>
<proteinExistence type="predicted"/>
<dbReference type="InterPro" id="IPR012337">
    <property type="entry name" value="RNaseH-like_sf"/>
</dbReference>